<proteinExistence type="predicted"/>
<name>A0ABP1S5C3_9HEXA</name>
<keyword evidence="2" id="KW-1185">Reference proteome</keyword>
<protein>
    <submittedName>
        <fullName evidence="1">Uncharacterized protein</fullName>
    </submittedName>
</protein>
<comment type="caution">
    <text evidence="1">The sequence shown here is derived from an EMBL/GenBank/DDBJ whole genome shotgun (WGS) entry which is preliminary data.</text>
</comment>
<evidence type="ECO:0000313" key="1">
    <source>
        <dbReference type="EMBL" id="CAL8143486.1"/>
    </source>
</evidence>
<gene>
    <name evidence="1" type="ORF">ODALV1_LOCUS29619</name>
</gene>
<organism evidence="1 2">
    <name type="scientific">Orchesella dallaii</name>
    <dbReference type="NCBI Taxonomy" id="48710"/>
    <lineage>
        <taxon>Eukaryota</taxon>
        <taxon>Metazoa</taxon>
        <taxon>Ecdysozoa</taxon>
        <taxon>Arthropoda</taxon>
        <taxon>Hexapoda</taxon>
        <taxon>Collembola</taxon>
        <taxon>Entomobryomorpha</taxon>
        <taxon>Entomobryoidea</taxon>
        <taxon>Orchesellidae</taxon>
        <taxon>Orchesellinae</taxon>
        <taxon>Orchesella</taxon>
    </lineage>
</organism>
<sequence>MDTRREIDCNDLEKSQQFKDDLEEIVTQMEDIETTFKLLQKKLWKAVDIHSEAKTAIDSFSAFHNGDNWAALSRSDILEFRKLLKNDLRIVKFRELNVDELKREWDEADIYRKAKDSILKVMVIQLAMQATTRTSELNR</sequence>
<reference evidence="1 2" key="1">
    <citation type="submission" date="2024-08" db="EMBL/GenBank/DDBJ databases">
        <authorList>
            <person name="Cucini C."/>
            <person name="Frati F."/>
        </authorList>
    </citation>
    <scope>NUCLEOTIDE SEQUENCE [LARGE SCALE GENOMIC DNA]</scope>
</reference>
<evidence type="ECO:0000313" key="2">
    <source>
        <dbReference type="Proteomes" id="UP001642540"/>
    </source>
</evidence>
<accession>A0ABP1S5C3</accession>
<dbReference type="EMBL" id="CAXLJM020000157">
    <property type="protein sequence ID" value="CAL8143486.1"/>
    <property type="molecule type" value="Genomic_DNA"/>
</dbReference>
<dbReference type="Proteomes" id="UP001642540">
    <property type="component" value="Unassembled WGS sequence"/>
</dbReference>